<keyword evidence="2" id="KW-1185">Reference proteome</keyword>
<evidence type="ECO:0000313" key="2">
    <source>
        <dbReference type="Proteomes" id="UP001165986"/>
    </source>
</evidence>
<reference evidence="1" key="1">
    <citation type="submission" date="2019-07" db="EMBL/GenBank/DDBJ databases">
        <title>Toxilogical consequences of a new and cryptic species of cyanobacteria (Komarekiella delphini-convector) recovered from the epidermis of a bottlenose dolphin and 1500 ft. in the air.</title>
        <authorList>
            <person name="Brown A.O."/>
            <person name="Dvorak P."/>
            <person name="Villanueva C.D."/>
            <person name="Foss A.J."/>
            <person name="Garvey A.D."/>
            <person name="Gibson Q.A."/>
            <person name="Johansen J.R."/>
            <person name="Casamatta D.A."/>
        </authorList>
    </citation>
    <scope>NUCLEOTIDE SEQUENCE</scope>
    <source>
        <strain evidence="1">SJRDD-AB1</strain>
    </source>
</reference>
<dbReference type="Proteomes" id="UP001165986">
    <property type="component" value="Unassembled WGS sequence"/>
</dbReference>
<dbReference type="RefSeq" id="WP_191758459.1">
    <property type="nucleotide sequence ID" value="NZ_VJXY01000015.1"/>
</dbReference>
<dbReference type="SUPFAM" id="SSF52540">
    <property type="entry name" value="P-loop containing nucleoside triphosphate hydrolases"/>
    <property type="match status" value="1"/>
</dbReference>
<dbReference type="EMBL" id="VJXY01000015">
    <property type="protein sequence ID" value="MBD6617239.1"/>
    <property type="molecule type" value="Genomic_DNA"/>
</dbReference>
<name>A0AA40SXR4_9NOST</name>
<comment type="caution">
    <text evidence="1">The sequence shown here is derived from an EMBL/GenBank/DDBJ whole genome shotgun (WGS) entry which is preliminary data.</text>
</comment>
<dbReference type="AlphaFoldDB" id="A0AA40SXR4"/>
<sequence>MLKLRQWILENCCRLVALCGMGGIGKTWLSVKLAEQIKDEFKFVIWRSLRYAPPIHLFLAQLIQFLSQQSGLSLAETFSEQHNLSSFCEHPAVCCRWITSYEKPMSAIRCYSHLFLVFTNDK</sequence>
<gene>
    <name evidence="1" type="ORF">FNW02_15735</name>
</gene>
<dbReference type="Gene3D" id="3.40.50.300">
    <property type="entry name" value="P-loop containing nucleotide triphosphate hydrolases"/>
    <property type="match status" value="1"/>
</dbReference>
<accession>A0AA40SXR4</accession>
<evidence type="ECO:0008006" key="3">
    <source>
        <dbReference type="Google" id="ProtNLM"/>
    </source>
</evidence>
<protein>
    <recommendedName>
        <fullName evidence="3">NB-ARC domain-containing protein</fullName>
    </recommendedName>
</protein>
<evidence type="ECO:0000313" key="1">
    <source>
        <dbReference type="EMBL" id="MBD6617239.1"/>
    </source>
</evidence>
<organism evidence="1 2">
    <name type="scientific">Komarekiella delphini-convector SJRDD-AB1</name>
    <dbReference type="NCBI Taxonomy" id="2593771"/>
    <lineage>
        <taxon>Bacteria</taxon>
        <taxon>Bacillati</taxon>
        <taxon>Cyanobacteriota</taxon>
        <taxon>Cyanophyceae</taxon>
        <taxon>Nostocales</taxon>
        <taxon>Nostocaceae</taxon>
        <taxon>Komarekiella</taxon>
        <taxon>Komarekiella delphini-convector</taxon>
    </lineage>
</organism>
<proteinExistence type="predicted"/>
<dbReference type="InterPro" id="IPR027417">
    <property type="entry name" value="P-loop_NTPase"/>
</dbReference>